<dbReference type="OrthoDB" id="272077at2759"/>
<feature type="region of interest" description="Disordered" evidence="2">
    <location>
        <begin position="1"/>
        <end position="107"/>
    </location>
</feature>
<organism evidence="3 4">
    <name type="scientific">Rhizophagus irregularis (strain DAOM 197198w)</name>
    <name type="common">Glomus intraradices</name>
    <dbReference type="NCBI Taxonomy" id="1432141"/>
    <lineage>
        <taxon>Eukaryota</taxon>
        <taxon>Fungi</taxon>
        <taxon>Fungi incertae sedis</taxon>
        <taxon>Mucoromycota</taxon>
        <taxon>Glomeromycotina</taxon>
        <taxon>Glomeromycetes</taxon>
        <taxon>Glomerales</taxon>
        <taxon>Glomeraceae</taxon>
        <taxon>Rhizophagus</taxon>
    </lineage>
</organism>
<feature type="compositionally biased region" description="Low complexity" evidence="2">
    <location>
        <begin position="259"/>
        <end position="279"/>
    </location>
</feature>
<dbReference type="SUPFAM" id="SSF81901">
    <property type="entry name" value="HCP-like"/>
    <property type="match status" value="1"/>
</dbReference>
<dbReference type="Pfam" id="PF08238">
    <property type="entry name" value="Sel1"/>
    <property type="match status" value="7"/>
</dbReference>
<dbReference type="HOGENOM" id="CLU_338059_0_0_1"/>
<feature type="region of interest" description="Disordered" evidence="2">
    <location>
        <begin position="805"/>
        <end position="842"/>
    </location>
</feature>
<evidence type="ECO:0000313" key="3">
    <source>
        <dbReference type="EMBL" id="EXX69583.1"/>
    </source>
</evidence>
<name>A0A015MS76_RHIIW</name>
<evidence type="ECO:0000313" key="4">
    <source>
        <dbReference type="Proteomes" id="UP000022910"/>
    </source>
</evidence>
<dbReference type="AlphaFoldDB" id="A0A015MS76"/>
<feature type="compositionally biased region" description="Polar residues" evidence="2">
    <location>
        <begin position="280"/>
        <end position="296"/>
    </location>
</feature>
<gene>
    <name evidence="3" type="ORF">RirG_094660</name>
</gene>
<feature type="compositionally biased region" description="Polar residues" evidence="2">
    <location>
        <begin position="421"/>
        <end position="434"/>
    </location>
</feature>
<feature type="compositionally biased region" description="Polar residues" evidence="2">
    <location>
        <begin position="343"/>
        <end position="399"/>
    </location>
</feature>
<evidence type="ECO:0000256" key="1">
    <source>
        <dbReference type="ARBA" id="ARBA00022737"/>
    </source>
</evidence>
<dbReference type="Gene3D" id="1.25.40.10">
    <property type="entry name" value="Tetratricopeptide repeat domain"/>
    <property type="match status" value="2"/>
</dbReference>
<evidence type="ECO:0000256" key="2">
    <source>
        <dbReference type="SAM" id="MobiDB-lite"/>
    </source>
</evidence>
<comment type="caution">
    <text evidence="3">The sequence shown here is derived from an EMBL/GenBank/DDBJ whole genome shotgun (WGS) entry which is preliminary data.</text>
</comment>
<feature type="compositionally biased region" description="Polar residues" evidence="2">
    <location>
        <begin position="53"/>
        <end position="93"/>
    </location>
</feature>
<feature type="region of interest" description="Disordered" evidence="2">
    <location>
        <begin position="258"/>
        <end position="296"/>
    </location>
</feature>
<feature type="region of interest" description="Disordered" evidence="2">
    <location>
        <begin position="341"/>
        <end position="449"/>
    </location>
</feature>
<dbReference type="PANTHER" id="PTHR46430:SF2">
    <property type="entry name" value="CHITIN SYNTHASE REGULATORY FACTOR 4"/>
    <property type="match status" value="1"/>
</dbReference>
<dbReference type="SMART" id="SM00671">
    <property type="entry name" value="SEL1"/>
    <property type="match status" value="7"/>
</dbReference>
<dbReference type="PANTHER" id="PTHR46430">
    <property type="entry name" value="PROTEIN SKT5-RELATED"/>
    <property type="match status" value="1"/>
</dbReference>
<feature type="compositionally biased region" description="Polar residues" evidence="2">
    <location>
        <begin position="1"/>
        <end position="15"/>
    </location>
</feature>
<keyword evidence="1" id="KW-0677">Repeat</keyword>
<feature type="compositionally biased region" description="Basic and acidic residues" evidence="2">
    <location>
        <begin position="816"/>
        <end position="842"/>
    </location>
</feature>
<proteinExistence type="predicted"/>
<keyword evidence="4" id="KW-1185">Reference proteome</keyword>
<feature type="compositionally biased region" description="Pro residues" evidence="2">
    <location>
        <begin position="94"/>
        <end position="106"/>
    </location>
</feature>
<dbReference type="InterPro" id="IPR051726">
    <property type="entry name" value="Chitin_Synth_Reg"/>
</dbReference>
<sequence length="842" mass="95186">MMAENQNTYSSGSDGNDTRNPRPNLPRTRSVVGPRPLPSGPNNYTKDSRDGSYQHQKQHSTSSIPEYYSVSSQNSNPQNFISPEQSIVDTTDQPFPPLVSPKPQKPMPTVTSDIANALETQCPESLKGYDVQPSDTPKSWYKGDDEKLNLASDQDHNSPLQSNAESQSNIMEEIQNQKNGQIYQIQPFHDNLINSNDHKFQNANDQSYQYSNSSQQQQQQQMYYQNFSSQHHQNYNNFQQQFQNEKYQAIPSNVNFQNTHPIQQQSPHSSPPSSIHSTPRQSLTQGVNSFQQSKYQARNSQEIVQGQYMQKQQTNYQMAQNYGISSPISISGTGYGPGLLYDKNNQAGSDSSHQMNKASSQISTSPKPYPSDPSQMSYNDHSSPRSSIQYHHQSSQRSSPPAGFPRQPSPGITIGPDGTPIPSSLSGANRGNWGQRTPTPERRPQPNTNIRLLIDDKIARRMTMTSVTLANDEKALQKYRDAAKKTNDPNVQVDYAKFLINMIECQDTSYGNKNTEQEKYNKLVEEASYWINLLAKKDNAEAMYIKGTWYEYGKFGKEIKLDKAFRLYLSSSKHDNSKAIYKVAEHYEKNKDTRRALQFYKKAASQGDVSALYRLSLVYLLGELKTEPEYSQALIYLKSAAAKANEECPDGAYVYGMILAKEWDVLIPDQVVAPDDREAKEYIQKAANLGHIKALYKMGHCYEYANLGCQFDPIFSVSYYKRAAEKGDAEADMALSKWYLCGAEGYFDQNEALAYEHAERAANKGLAAAEFAMGYFHEVGIHVPVNFTQANIWYMKAAENGNEDAKQRLASGSTITRRDHEQNQNKLKNERNEKDDKDCIIQ</sequence>
<feature type="region of interest" description="Disordered" evidence="2">
    <location>
        <begin position="122"/>
        <end position="144"/>
    </location>
</feature>
<accession>A0A015MS76</accession>
<dbReference type="InterPro" id="IPR006597">
    <property type="entry name" value="Sel1-like"/>
</dbReference>
<dbReference type="OMA" id="WISTSHT"/>
<protein>
    <submittedName>
        <fullName evidence="3">Skt5p</fullName>
    </submittedName>
</protein>
<dbReference type="EMBL" id="JEMT01016811">
    <property type="protein sequence ID" value="EXX69583.1"/>
    <property type="molecule type" value="Genomic_DNA"/>
</dbReference>
<reference evidence="3 4" key="1">
    <citation type="submission" date="2014-02" db="EMBL/GenBank/DDBJ databases">
        <title>Single nucleus genome sequencing reveals high similarity among nuclei of an endomycorrhizal fungus.</title>
        <authorList>
            <person name="Lin K."/>
            <person name="Geurts R."/>
            <person name="Zhang Z."/>
            <person name="Limpens E."/>
            <person name="Saunders D.G."/>
            <person name="Mu D."/>
            <person name="Pang E."/>
            <person name="Cao H."/>
            <person name="Cha H."/>
            <person name="Lin T."/>
            <person name="Zhou Q."/>
            <person name="Shang Y."/>
            <person name="Li Y."/>
            <person name="Ivanov S."/>
            <person name="Sharma T."/>
            <person name="Velzen R.V."/>
            <person name="Ruijter N.D."/>
            <person name="Aanen D.K."/>
            <person name="Win J."/>
            <person name="Kamoun S."/>
            <person name="Bisseling T."/>
            <person name="Huang S."/>
        </authorList>
    </citation>
    <scope>NUCLEOTIDE SEQUENCE [LARGE SCALE GENOMIC DNA]</scope>
    <source>
        <strain evidence="4">DAOM197198w</strain>
    </source>
</reference>
<dbReference type="Proteomes" id="UP000022910">
    <property type="component" value="Unassembled WGS sequence"/>
</dbReference>
<dbReference type="InterPro" id="IPR011990">
    <property type="entry name" value="TPR-like_helical_dom_sf"/>
</dbReference>